<dbReference type="InterPro" id="IPR014721">
    <property type="entry name" value="Ribsml_uS5_D2-typ_fold_subgr"/>
</dbReference>
<dbReference type="Gene3D" id="3.30.230.10">
    <property type="match status" value="1"/>
</dbReference>
<name>A0A4Y1Z9D6_9BACL</name>
<dbReference type="InterPro" id="IPR020568">
    <property type="entry name" value="Ribosomal_Su5_D2-typ_SF"/>
</dbReference>
<dbReference type="SUPFAM" id="SSF54211">
    <property type="entry name" value="Ribosomal protein S5 domain 2-like"/>
    <property type="match status" value="1"/>
</dbReference>
<dbReference type="GO" id="GO:0005829">
    <property type="term" value="C:cytosol"/>
    <property type="evidence" value="ECO:0007669"/>
    <property type="project" value="TreeGrafter"/>
</dbReference>
<dbReference type="GO" id="GO:0004496">
    <property type="term" value="F:mevalonate kinase activity"/>
    <property type="evidence" value="ECO:0007669"/>
    <property type="project" value="UniProtKB-EC"/>
</dbReference>
<keyword evidence="9" id="KW-0067">ATP-binding</keyword>
<dbReference type="SUPFAM" id="SSF55060">
    <property type="entry name" value="GHMP Kinase, C-terminal domain"/>
    <property type="match status" value="1"/>
</dbReference>
<evidence type="ECO:0000256" key="12">
    <source>
        <dbReference type="ARBA" id="ARBA00029438"/>
    </source>
</evidence>
<accession>A0A4Y1Z9D6</accession>
<evidence type="ECO:0000256" key="5">
    <source>
        <dbReference type="ARBA" id="ARBA00022516"/>
    </source>
</evidence>
<keyword evidence="11" id="KW-0443">Lipid metabolism</keyword>
<dbReference type="Gene3D" id="3.30.70.890">
    <property type="entry name" value="GHMP kinase, C-terminal domain"/>
    <property type="match status" value="1"/>
</dbReference>
<evidence type="ECO:0000259" key="13">
    <source>
        <dbReference type="Pfam" id="PF00288"/>
    </source>
</evidence>
<comment type="pathway">
    <text evidence="12">Isoprenoid biosynthesis; isopentenyl diphosphate biosynthesis via mevalonate pathway; isopentenyl diphosphate from (R)-mevalonate: step 1/3.</text>
</comment>
<sequence length="329" mass="34998">MEDEETMMRDHETGIGVSSSKIILIGEHSVVYGKPAIALPVPAVHAVTQTTRCLGPLRLQCSFYNGILNDGTDQIAGLRTVIPAALHVLKRPEKDVTITINSAIPAARGMGSSAAVAISVVRSLFNYFETPLERNVLLNLVGVSEKYFHGNPSGLDAAAASSTHPIFFMKGKGMEWIHHKLRGCLVIADSGIKGQTKRAVTALKQRLLQSALLRRKVNQLGVLTSSARDALETAKEEALGSILLDAHLLLQELGVSHPSLDYLVATAMKDGAIGAKMTGGGCGGCMIALVKDVRKAHDLANKLMGAGAAKTWIQPLQGRNLPVNAGFLD</sequence>
<evidence type="ECO:0000256" key="9">
    <source>
        <dbReference type="ARBA" id="ARBA00022840"/>
    </source>
</evidence>
<dbReference type="InterPro" id="IPR006204">
    <property type="entry name" value="GHMP_kinase_N_dom"/>
</dbReference>
<evidence type="ECO:0000256" key="8">
    <source>
        <dbReference type="ARBA" id="ARBA00022777"/>
    </source>
</evidence>
<dbReference type="InterPro" id="IPR013750">
    <property type="entry name" value="GHMP_kinase_C_dom"/>
</dbReference>
<keyword evidence="7" id="KW-0547">Nucleotide-binding</keyword>
<dbReference type="EMBL" id="BEXB01000007">
    <property type="protein sequence ID" value="GAY75624.1"/>
    <property type="molecule type" value="Genomic_DNA"/>
</dbReference>
<dbReference type="InterPro" id="IPR006203">
    <property type="entry name" value="GHMP_knse_ATP-bd_CS"/>
</dbReference>
<dbReference type="PROSITE" id="PS00627">
    <property type="entry name" value="GHMP_KINASES_ATP"/>
    <property type="match status" value="1"/>
</dbReference>
<evidence type="ECO:0000256" key="7">
    <source>
        <dbReference type="ARBA" id="ARBA00022741"/>
    </source>
</evidence>
<evidence type="ECO:0000259" key="14">
    <source>
        <dbReference type="Pfam" id="PF08544"/>
    </source>
</evidence>
<evidence type="ECO:0000256" key="6">
    <source>
        <dbReference type="ARBA" id="ARBA00022679"/>
    </source>
</evidence>
<reference evidence="15 16" key="1">
    <citation type="submission" date="2017-11" db="EMBL/GenBank/DDBJ databases">
        <title>Draft Genome Sequence of Sporolactobacillus inulinus NBRC 111894 Isolated from Koso, a Japanese Sugar-Vegetable Fermented Beverage.</title>
        <authorList>
            <person name="Chiou T.Y."/>
            <person name="Oshima K."/>
            <person name="Suda W."/>
            <person name="Hattori M."/>
            <person name="Takahashi T."/>
        </authorList>
    </citation>
    <scope>NUCLEOTIDE SEQUENCE [LARGE SCALE GENOMIC DNA]</scope>
    <source>
        <strain evidence="15 16">NBRC111894</strain>
    </source>
</reference>
<dbReference type="InterPro" id="IPR006205">
    <property type="entry name" value="Mev_gal_kin"/>
</dbReference>
<dbReference type="EC" id="2.7.1.36" evidence="3"/>
<dbReference type="AlphaFoldDB" id="A0A4Y1Z9D6"/>
<dbReference type="PANTHER" id="PTHR43290">
    <property type="entry name" value="MEVALONATE KINASE"/>
    <property type="match status" value="1"/>
</dbReference>
<proteinExistence type="inferred from homology"/>
<keyword evidence="6 15" id="KW-0808">Transferase</keyword>
<comment type="caution">
    <text evidence="15">The sequence shown here is derived from an EMBL/GenBank/DDBJ whole genome shotgun (WGS) entry which is preliminary data.</text>
</comment>
<dbReference type="Pfam" id="PF08544">
    <property type="entry name" value="GHMP_kinases_C"/>
    <property type="match status" value="1"/>
</dbReference>
<dbReference type="UniPathway" id="UPA00057">
    <property type="reaction ID" value="UER00098"/>
</dbReference>
<comment type="subcellular location">
    <subcellularLocation>
        <location evidence="1">Cytoplasm</location>
    </subcellularLocation>
</comment>
<feature type="domain" description="GHMP kinase C-terminal" evidence="14">
    <location>
        <begin position="230"/>
        <end position="303"/>
    </location>
</feature>
<evidence type="ECO:0000256" key="11">
    <source>
        <dbReference type="ARBA" id="ARBA00023098"/>
    </source>
</evidence>
<organism evidence="15 16">
    <name type="scientific">Sporolactobacillus inulinus</name>
    <dbReference type="NCBI Taxonomy" id="2078"/>
    <lineage>
        <taxon>Bacteria</taxon>
        <taxon>Bacillati</taxon>
        <taxon>Bacillota</taxon>
        <taxon>Bacilli</taxon>
        <taxon>Bacillales</taxon>
        <taxon>Sporolactobacillaceae</taxon>
        <taxon>Sporolactobacillus</taxon>
    </lineage>
</organism>
<comment type="similarity">
    <text evidence="2">Belongs to the GHMP kinase family. Mevalonate kinase subfamily.</text>
</comment>
<evidence type="ECO:0000256" key="4">
    <source>
        <dbReference type="ARBA" id="ARBA00022490"/>
    </source>
</evidence>
<keyword evidence="4" id="KW-0963">Cytoplasm</keyword>
<dbReference type="PRINTS" id="PR00959">
    <property type="entry name" value="MEVGALKINASE"/>
</dbReference>
<keyword evidence="5" id="KW-0444">Lipid biosynthesis</keyword>
<evidence type="ECO:0000313" key="15">
    <source>
        <dbReference type="EMBL" id="GAY75624.1"/>
    </source>
</evidence>
<dbReference type="GO" id="GO:0005524">
    <property type="term" value="F:ATP binding"/>
    <property type="evidence" value="ECO:0007669"/>
    <property type="project" value="UniProtKB-KW"/>
</dbReference>
<dbReference type="PANTHER" id="PTHR43290:SF2">
    <property type="entry name" value="MEVALONATE KINASE"/>
    <property type="match status" value="1"/>
</dbReference>
<evidence type="ECO:0000256" key="1">
    <source>
        <dbReference type="ARBA" id="ARBA00004496"/>
    </source>
</evidence>
<gene>
    <name evidence="15" type="ORF">NBRC111894_1178</name>
</gene>
<evidence type="ECO:0000256" key="10">
    <source>
        <dbReference type="ARBA" id="ARBA00022842"/>
    </source>
</evidence>
<dbReference type="NCBIfam" id="TIGR00549">
    <property type="entry name" value="mevalon_kin"/>
    <property type="match status" value="1"/>
</dbReference>
<keyword evidence="8 15" id="KW-0418">Kinase</keyword>
<feature type="domain" description="GHMP kinase N-terminal" evidence="13">
    <location>
        <begin position="84"/>
        <end position="160"/>
    </location>
</feature>
<dbReference type="Pfam" id="PF00288">
    <property type="entry name" value="GHMP_kinases_N"/>
    <property type="match status" value="1"/>
</dbReference>
<evidence type="ECO:0000256" key="3">
    <source>
        <dbReference type="ARBA" id="ARBA00012103"/>
    </source>
</evidence>
<evidence type="ECO:0000256" key="2">
    <source>
        <dbReference type="ARBA" id="ARBA00006495"/>
    </source>
</evidence>
<evidence type="ECO:0000313" key="16">
    <source>
        <dbReference type="Proteomes" id="UP000319716"/>
    </source>
</evidence>
<protein>
    <recommendedName>
        <fullName evidence="3">mevalonate kinase</fullName>
        <ecNumber evidence="3">2.7.1.36</ecNumber>
    </recommendedName>
</protein>
<dbReference type="Proteomes" id="UP000319716">
    <property type="component" value="Unassembled WGS sequence"/>
</dbReference>
<keyword evidence="10" id="KW-0460">Magnesium</keyword>
<dbReference type="GO" id="GO:0019287">
    <property type="term" value="P:isopentenyl diphosphate biosynthetic process, mevalonate pathway"/>
    <property type="evidence" value="ECO:0007669"/>
    <property type="project" value="UniProtKB-UniPathway"/>
</dbReference>
<dbReference type="InterPro" id="IPR036554">
    <property type="entry name" value="GHMP_kinase_C_sf"/>
</dbReference>